<dbReference type="RefSeq" id="WP_379877279.1">
    <property type="nucleotide sequence ID" value="NZ_JBHUIP010000012.1"/>
</dbReference>
<comment type="caution">
    <text evidence="2">The sequence shown here is derived from an EMBL/GenBank/DDBJ whole genome shotgun (WGS) entry which is preliminary data.</text>
</comment>
<protein>
    <submittedName>
        <fullName evidence="2">Uncharacterized protein</fullName>
    </submittedName>
</protein>
<proteinExistence type="predicted"/>
<gene>
    <name evidence="2" type="ORF">ACFSM5_15075</name>
</gene>
<keyword evidence="3" id="KW-1185">Reference proteome</keyword>
<evidence type="ECO:0000313" key="2">
    <source>
        <dbReference type="EMBL" id="MFD2264223.1"/>
    </source>
</evidence>
<feature type="region of interest" description="Disordered" evidence="1">
    <location>
        <begin position="80"/>
        <end position="101"/>
    </location>
</feature>
<reference evidence="3" key="1">
    <citation type="journal article" date="2019" name="Int. J. Syst. Evol. Microbiol.">
        <title>The Global Catalogue of Microorganisms (GCM) 10K type strain sequencing project: providing services to taxonomists for standard genome sequencing and annotation.</title>
        <authorList>
            <consortium name="The Broad Institute Genomics Platform"/>
            <consortium name="The Broad Institute Genome Sequencing Center for Infectious Disease"/>
            <person name="Wu L."/>
            <person name="Ma J."/>
        </authorList>
    </citation>
    <scope>NUCLEOTIDE SEQUENCE [LARGE SCALE GENOMIC DNA]</scope>
    <source>
        <strain evidence="3">CGMCC 1.19062</strain>
    </source>
</reference>
<name>A0ABW5DST6_9PROT</name>
<evidence type="ECO:0000256" key="1">
    <source>
        <dbReference type="SAM" id="MobiDB-lite"/>
    </source>
</evidence>
<sequence>MNAEEFDNVLTDVSKHFSKPGDIALAAALTRDQKIKLLAQWEYDLRELMVASEEAMSGESTGRTAEELVKVQAALDELGALQPSDKAAGPGKHSPRSSEHH</sequence>
<organism evidence="2 3">
    <name type="scientific">Lacibacterium aquatile</name>
    <dbReference type="NCBI Taxonomy" id="1168082"/>
    <lineage>
        <taxon>Bacteria</taxon>
        <taxon>Pseudomonadati</taxon>
        <taxon>Pseudomonadota</taxon>
        <taxon>Alphaproteobacteria</taxon>
        <taxon>Rhodospirillales</taxon>
        <taxon>Rhodospirillaceae</taxon>
    </lineage>
</organism>
<evidence type="ECO:0000313" key="3">
    <source>
        <dbReference type="Proteomes" id="UP001597295"/>
    </source>
</evidence>
<dbReference type="EMBL" id="JBHUIP010000012">
    <property type="protein sequence ID" value="MFD2264223.1"/>
    <property type="molecule type" value="Genomic_DNA"/>
</dbReference>
<accession>A0ABW5DST6</accession>
<dbReference type="Proteomes" id="UP001597295">
    <property type="component" value="Unassembled WGS sequence"/>
</dbReference>